<dbReference type="GO" id="GO:0009245">
    <property type="term" value="P:lipid A biosynthetic process"/>
    <property type="evidence" value="ECO:0007669"/>
    <property type="project" value="UniProtKB-UniRule"/>
</dbReference>
<evidence type="ECO:0000313" key="8">
    <source>
        <dbReference type="EMBL" id="SPF80451.1"/>
    </source>
</evidence>
<keyword evidence="6 7" id="KW-0012">Acyltransferase</keyword>
<keyword evidence="4 7" id="KW-0677">Repeat</keyword>
<accession>A0A2R8AWN1</accession>
<dbReference type="EC" id="2.3.1.191" evidence="7"/>
<dbReference type="InterPro" id="IPR001451">
    <property type="entry name" value="Hexapep"/>
</dbReference>
<comment type="function">
    <text evidence="7">Catalyzes the N-acylation of UDP-3-O-acylglucosamine using 3-hydroxyacyl-ACP as the acyl donor. Is involved in the biosynthesis of lipid A, a phosphorylated glycolipid that anchors the lipopolysaccharide to the outer membrane of the cell.</text>
</comment>
<dbReference type="OrthoDB" id="9784739at2"/>
<evidence type="ECO:0000256" key="1">
    <source>
        <dbReference type="ARBA" id="ARBA00022516"/>
    </source>
</evidence>
<dbReference type="GO" id="GO:0016410">
    <property type="term" value="F:N-acyltransferase activity"/>
    <property type="evidence" value="ECO:0007669"/>
    <property type="project" value="InterPro"/>
</dbReference>
<dbReference type="PROSITE" id="PS00101">
    <property type="entry name" value="HEXAPEP_TRANSFERASES"/>
    <property type="match status" value="1"/>
</dbReference>
<keyword evidence="2 7" id="KW-0441">Lipid A biosynthesis</keyword>
<gene>
    <name evidence="7 8" type="primary">lpxD</name>
    <name evidence="8" type="ORF">PRI8871_02257</name>
</gene>
<evidence type="ECO:0000256" key="2">
    <source>
        <dbReference type="ARBA" id="ARBA00022556"/>
    </source>
</evidence>
<dbReference type="RefSeq" id="WP_108886313.1">
    <property type="nucleotide sequence ID" value="NZ_OMOJ01000004.1"/>
</dbReference>
<evidence type="ECO:0000256" key="7">
    <source>
        <dbReference type="HAMAP-Rule" id="MF_00523"/>
    </source>
</evidence>
<evidence type="ECO:0000256" key="5">
    <source>
        <dbReference type="ARBA" id="ARBA00023098"/>
    </source>
</evidence>
<protein>
    <recommendedName>
        <fullName evidence="7">UDP-3-O-acylglucosamine N-acyltransferase</fullName>
        <ecNumber evidence="7">2.3.1.191</ecNumber>
    </recommendedName>
</protein>
<dbReference type="InterPro" id="IPR018357">
    <property type="entry name" value="Hexapep_transf_CS"/>
</dbReference>
<organism evidence="8 9">
    <name type="scientific">Pseudoprimorskyibacter insulae</name>
    <dbReference type="NCBI Taxonomy" id="1695997"/>
    <lineage>
        <taxon>Bacteria</taxon>
        <taxon>Pseudomonadati</taxon>
        <taxon>Pseudomonadota</taxon>
        <taxon>Alphaproteobacteria</taxon>
        <taxon>Rhodobacterales</taxon>
        <taxon>Paracoccaceae</taxon>
        <taxon>Pseudoprimorskyibacter</taxon>
    </lineage>
</organism>
<dbReference type="PANTHER" id="PTHR43378:SF2">
    <property type="entry name" value="UDP-3-O-ACYLGLUCOSAMINE N-ACYLTRANSFERASE 1, MITOCHONDRIAL-RELATED"/>
    <property type="match status" value="1"/>
</dbReference>
<dbReference type="GO" id="GO:0103118">
    <property type="term" value="F:UDP-3-O-[(3R)-3-hydroxyacyl]-glucosamine N-acyltransferase activity"/>
    <property type="evidence" value="ECO:0007669"/>
    <property type="project" value="UniProtKB-EC"/>
</dbReference>
<evidence type="ECO:0000313" key="9">
    <source>
        <dbReference type="Proteomes" id="UP000244904"/>
    </source>
</evidence>
<proteinExistence type="inferred from homology"/>
<evidence type="ECO:0000256" key="3">
    <source>
        <dbReference type="ARBA" id="ARBA00022679"/>
    </source>
</evidence>
<dbReference type="NCBIfam" id="TIGR01853">
    <property type="entry name" value="lipid_A_lpxD"/>
    <property type="match status" value="1"/>
</dbReference>
<dbReference type="AlphaFoldDB" id="A0A2R8AWN1"/>
<comment type="subunit">
    <text evidence="7">Homotrimer.</text>
</comment>
<comment type="catalytic activity">
    <reaction evidence="7">
        <text>a UDP-3-O-[(3R)-3-hydroxyacyl]-alpha-D-glucosamine + a (3R)-hydroxyacyl-[ACP] = a UDP-2-N,3-O-bis[(3R)-3-hydroxyacyl]-alpha-D-glucosamine + holo-[ACP] + H(+)</text>
        <dbReference type="Rhea" id="RHEA:53836"/>
        <dbReference type="Rhea" id="RHEA-COMP:9685"/>
        <dbReference type="Rhea" id="RHEA-COMP:9945"/>
        <dbReference type="ChEBI" id="CHEBI:15378"/>
        <dbReference type="ChEBI" id="CHEBI:64479"/>
        <dbReference type="ChEBI" id="CHEBI:78827"/>
        <dbReference type="ChEBI" id="CHEBI:137740"/>
        <dbReference type="ChEBI" id="CHEBI:137748"/>
        <dbReference type="EC" id="2.3.1.191"/>
    </reaction>
</comment>
<evidence type="ECO:0000256" key="4">
    <source>
        <dbReference type="ARBA" id="ARBA00022737"/>
    </source>
</evidence>
<keyword evidence="1 7" id="KW-0444">Lipid biosynthesis</keyword>
<evidence type="ECO:0000256" key="6">
    <source>
        <dbReference type="ARBA" id="ARBA00023315"/>
    </source>
</evidence>
<dbReference type="InterPro" id="IPR007691">
    <property type="entry name" value="LpxD"/>
</dbReference>
<dbReference type="GO" id="GO:0016020">
    <property type="term" value="C:membrane"/>
    <property type="evidence" value="ECO:0007669"/>
    <property type="project" value="GOC"/>
</dbReference>
<dbReference type="Gene3D" id="2.160.10.10">
    <property type="entry name" value="Hexapeptide repeat proteins"/>
    <property type="match status" value="1"/>
</dbReference>
<dbReference type="SUPFAM" id="SSF51161">
    <property type="entry name" value="Trimeric LpxA-like enzymes"/>
    <property type="match status" value="1"/>
</dbReference>
<dbReference type="EMBL" id="OMOJ01000004">
    <property type="protein sequence ID" value="SPF80451.1"/>
    <property type="molecule type" value="Genomic_DNA"/>
</dbReference>
<reference evidence="9" key="1">
    <citation type="submission" date="2018-03" db="EMBL/GenBank/DDBJ databases">
        <authorList>
            <person name="Rodrigo-Torres L."/>
            <person name="Arahal R. D."/>
            <person name="Lucena T."/>
        </authorList>
    </citation>
    <scope>NUCLEOTIDE SEQUENCE [LARGE SCALE GENOMIC DNA]</scope>
    <source>
        <strain evidence="9">CECT 8871</strain>
    </source>
</reference>
<sequence length="363" mass="37363">MSHSLKQIAEALGLKAVGAFDIVIDSVAEPAQAGPNQLALAMKPEFAAMIPQGMAQAALLAEGADWQALGLKGAILSTRPRYAMAGLSGMVDPGQGYSGGIHPSAIIDPTAELGEGVSVGPFTVIGAGARIGAGSVIGPQCFIGWDAQIGAHAQLHTGVRIMARVEIGDRFIAHSGAVIGADGFSFVTPEPSGVEKARDSLGDQGEVAAQSWARIHSLGAVRIGHDVEIGANSCIDRGTVRSTRIGDGCKFDNQVQIGHNVVIGDHCLICAQVGVAGSTVIGNHVVLGGQTGVSDNLTIGDNVITGGGTKILAKVPAGRVMLGYPATKMDAQIETYKSLRRLPRLFRDVAQLQKSVSKLVGND</sequence>
<keyword evidence="3 7" id="KW-0808">Transferase</keyword>
<keyword evidence="5 7" id="KW-0443">Lipid metabolism</keyword>
<dbReference type="Gene3D" id="3.40.1390.10">
    <property type="entry name" value="MurE/MurF, N-terminal domain"/>
    <property type="match status" value="1"/>
</dbReference>
<dbReference type="PANTHER" id="PTHR43378">
    <property type="entry name" value="UDP-3-O-ACYLGLUCOSAMINE N-ACYLTRANSFERASE"/>
    <property type="match status" value="1"/>
</dbReference>
<keyword evidence="9" id="KW-1185">Reference proteome</keyword>
<dbReference type="InterPro" id="IPR011004">
    <property type="entry name" value="Trimer_LpxA-like_sf"/>
</dbReference>
<dbReference type="CDD" id="cd03352">
    <property type="entry name" value="LbH_LpxD"/>
    <property type="match status" value="1"/>
</dbReference>
<dbReference type="Pfam" id="PF00132">
    <property type="entry name" value="Hexapep"/>
    <property type="match status" value="2"/>
</dbReference>
<dbReference type="UniPathway" id="UPA00973"/>
<dbReference type="Proteomes" id="UP000244904">
    <property type="component" value="Unassembled WGS sequence"/>
</dbReference>
<comment type="similarity">
    <text evidence="7">Belongs to the transferase hexapeptide repeat family. LpxD subfamily.</text>
</comment>
<dbReference type="NCBIfam" id="NF002060">
    <property type="entry name" value="PRK00892.1"/>
    <property type="match status" value="1"/>
</dbReference>
<comment type="pathway">
    <text evidence="7">Bacterial outer membrane biogenesis; LPS lipid A biosynthesis.</text>
</comment>
<feature type="active site" description="Proton acceptor" evidence="7">
    <location>
        <position position="259"/>
    </location>
</feature>
<dbReference type="HAMAP" id="MF_00523">
    <property type="entry name" value="LpxD"/>
    <property type="match status" value="1"/>
</dbReference>
<name>A0A2R8AWN1_9RHOB</name>